<dbReference type="RefSeq" id="WP_133741790.1">
    <property type="nucleotide sequence ID" value="NZ_SNYN01000008.1"/>
</dbReference>
<keyword evidence="3" id="KW-1185">Reference proteome</keyword>
<dbReference type="PROSITE" id="PS51257">
    <property type="entry name" value="PROKAR_LIPOPROTEIN"/>
    <property type="match status" value="1"/>
</dbReference>
<comment type="caution">
    <text evidence="2">The sequence shown here is derived from an EMBL/GenBank/DDBJ whole genome shotgun (WGS) entry which is preliminary data.</text>
</comment>
<dbReference type="CDD" id="cd00657">
    <property type="entry name" value="Ferritin_like"/>
    <property type="match status" value="1"/>
</dbReference>
<proteinExistence type="predicted"/>
<feature type="region of interest" description="Disordered" evidence="1">
    <location>
        <begin position="87"/>
        <end position="116"/>
    </location>
</feature>
<reference evidence="2 3" key="1">
    <citation type="submission" date="2019-03" db="EMBL/GenBank/DDBJ databases">
        <title>Genomic Encyclopedia of Type Strains, Phase IV (KMG-IV): sequencing the most valuable type-strain genomes for metagenomic binning, comparative biology and taxonomic classification.</title>
        <authorList>
            <person name="Goeker M."/>
        </authorList>
    </citation>
    <scope>NUCLEOTIDE SEQUENCE [LARGE SCALE GENOMIC DNA]</scope>
    <source>
        <strain evidence="2 3">DSM 46770</strain>
    </source>
</reference>
<sequence length="160" mass="17046">MRHDALNRRTVLGGALAAAAALGLGGCRGADWYPSEISPDEYLLRSAIAEKQRLIARYAALLDNGRSTDPELHEAFRSHHERHLAVLRERLPEHGGGEPSPSASPEARPDPDERGLRVAEEAAAANRLRQLGEAADPALAQLFAGIGACEAGHAHSLPEA</sequence>
<feature type="compositionally biased region" description="Basic and acidic residues" evidence="1">
    <location>
        <begin position="87"/>
        <end position="96"/>
    </location>
</feature>
<dbReference type="Proteomes" id="UP000295281">
    <property type="component" value="Unassembled WGS sequence"/>
</dbReference>
<dbReference type="PROSITE" id="PS51318">
    <property type="entry name" value="TAT"/>
    <property type="match status" value="1"/>
</dbReference>
<dbReference type="AlphaFoldDB" id="A0A4R6V194"/>
<accession>A0A4R6V194</accession>
<evidence type="ECO:0008006" key="4">
    <source>
        <dbReference type="Google" id="ProtNLM"/>
    </source>
</evidence>
<dbReference type="EMBL" id="SNYN01000008">
    <property type="protein sequence ID" value="TDQ52140.1"/>
    <property type="molecule type" value="Genomic_DNA"/>
</dbReference>
<evidence type="ECO:0000313" key="2">
    <source>
        <dbReference type="EMBL" id="TDQ52140.1"/>
    </source>
</evidence>
<evidence type="ECO:0000313" key="3">
    <source>
        <dbReference type="Proteomes" id="UP000295281"/>
    </source>
</evidence>
<dbReference type="InterPro" id="IPR006311">
    <property type="entry name" value="TAT_signal"/>
</dbReference>
<name>A0A4R6V194_9ACTN</name>
<dbReference type="InterPro" id="IPR009078">
    <property type="entry name" value="Ferritin-like_SF"/>
</dbReference>
<gene>
    <name evidence="2" type="ORF">EV190_108122</name>
</gene>
<dbReference type="OrthoDB" id="3536887at2"/>
<dbReference type="SUPFAM" id="SSF47240">
    <property type="entry name" value="Ferritin-like"/>
    <property type="match status" value="1"/>
</dbReference>
<organism evidence="2 3">
    <name type="scientific">Actinorugispora endophytica</name>
    <dbReference type="NCBI Taxonomy" id="1605990"/>
    <lineage>
        <taxon>Bacteria</taxon>
        <taxon>Bacillati</taxon>
        <taxon>Actinomycetota</taxon>
        <taxon>Actinomycetes</taxon>
        <taxon>Streptosporangiales</taxon>
        <taxon>Nocardiopsidaceae</taxon>
        <taxon>Actinorugispora</taxon>
    </lineage>
</organism>
<protein>
    <recommendedName>
        <fullName evidence="4">Ferritin-like protein</fullName>
    </recommendedName>
</protein>
<feature type="compositionally biased region" description="Basic and acidic residues" evidence="1">
    <location>
        <begin position="107"/>
        <end position="116"/>
    </location>
</feature>
<evidence type="ECO:0000256" key="1">
    <source>
        <dbReference type="SAM" id="MobiDB-lite"/>
    </source>
</evidence>